<evidence type="ECO:0000313" key="2">
    <source>
        <dbReference type="EMBL" id="CAB4928063.1"/>
    </source>
</evidence>
<name>A0A6J7IAB9_9ZZZZ</name>
<evidence type="ECO:0000256" key="1">
    <source>
        <dbReference type="SAM" id="MobiDB-lite"/>
    </source>
</evidence>
<dbReference type="EMBL" id="CAFBMK010000145">
    <property type="protein sequence ID" value="CAB4928063.1"/>
    <property type="molecule type" value="Genomic_DNA"/>
</dbReference>
<sequence length="30" mass="3142">MSRRPHADGRAPITADPAATAADPAVRGRR</sequence>
<protein>
    <submittedName>
        <fullName evidence="2">Unannotated protein</fullName>
    </submittedName>
</protein>
<dbReference type="AlphaFoldDB" id="A0A6J7IAB9"/>
<gene>
    <name evidence="2" type="ORF">UFOPK3564_02217</name>
</gene>
<proteinExistence type="predicted"/>
<reference evidence="2" key="1">
    <citation type="submission" date="2020-05" db="EMBL/GenBank/DDBJ databases">
        <authorList>
            <person name="Chiriac C."/>
            <person name="Salcher M."/>
            <person name="Ghai R."/>
            <person name="Kavagutti S V."/>
        </authorList>
    </citation>
    <scope>NUCLEOTIDE SEQUENCE</scope>
</reference>
<feature type="compositionally biased region" description="Low complexity" evidence="1">
    <location>
        <begin position="11"/>
        <end position="30"/>
    </location>
</feature>
<organism evidence="2">
    <name type="scientific">freshwater metagenome</name>
    <dbReference type="NCBI Taxonomy" id="449393"/>
    <lineage>
        <taxon>unclassified sequences</taxon>
        <taxon>metagenomes</taxon>
        <taxon>ecological metagenomes</taxon>
    </lineage>
</organism>
<feature type="region of interest" description="Disordered" evidence="1">
    <location>
        <begin position="1"/>
        <end position="30"/>
    </location>
</feature>
<accession>A0A6J7IAB9</accession>